<protein>
    <submittedName>
        <fullName evidence="1">Uncharacterized protein</fullName>
    </submittedName>
</protein>
<gene>
    <name evidence="1" type="ORF">B1A_00733</name>
</gene>
<evidence type="ECO:0000313" key="1">
    <source>
        <dbReference type="EMBL" id="EQD80594.1"/>
    </source>
</evidence>
<name>T1DH38_9ZZZZ</name>
<reference evidence="1" key="2">
    <citation type="journal article" date="2014" name="ISME J.">
        <title>Microbial stratification in low pH oxic and suboxic macroscopic growths along an acid mine drainage.</title>
        <authorList>
            <person name="Mendez-Garcia C."/>
            <person name="Mesa V."/>
            <person name="Sprenger R.R."/>
            <person name="Richter M."/>
            <person name="Diez M.S."/>
            <person name="Solano J."/>
            <person name="Bargiela R."/>
            <person name="Golyshina O.V."/>
            <person name="Manteca A."/>
            <person name="Ramos J.L."/>
            <person name="Gallego J.R."/>
            <person name="Llorente I."/>
            <person name="Martins Dos Santos V.A."/>
            <person name="Jensen O.N."/>
            <person name="Pelaez A.I."/>
            <person name="Sanchez J."/>
            <person name="Ferrer M."/>
        </authorList>
    </citation>
    <scope>NUCLEOTIDE SEQUENCE</scope>
</reference>
<reference evidence="1" key="1">
    <citation type="submission" date="2013-08" db="EMBL/GenBank/DDBJ databases">
        <authorList>
            <person name="Mendez C."/>
            <person name="Richter M."/>
            <person name="Ferrer M."/>
            <person name="Sanchez J."/>
        </authorList>
    </citation>
    <scope>NUCLEOTIDE SEQUENCE</scope>
</reference>
<sequence length="54" mass="6241">MQSKAFEGSIDYFQVMDENGNIDKALYPADLDDNKITDMYKMMLFARNLDAKTL</sequence>
<dbReference type="AlphaFoldDB" id="T1DH38"/>
<comment type="caution">
    <text evidence="1">The sequence shown here is derived from an EMBL/GenBank/DDBJ whole genome shotgun (WGS) entry which is preliminary data.</text>
</comment>
<organism evidence="1">
    <name type="scientific">mine drainage metagenome</name>
    <dbReference type="NCBI Taxonomy" id="410659"/>
    <lineage>
        <taxon>unclassified sequences</taxon>
        <taxon>metagenomes</taxon>
        <taxon>ecological metagenomes</taxon>
    </lineage>
</organism>
<feature type="non-terminal residue" evidence="1">
    <location>
        <position position="54"/>
    </location>
</feature>
<dbReference type="EMBL" id="AUZX01000557">
    <property type="protein sequence ID" value="EQD80594.1"/>
    <property type="molecule type" value="Genomic_DNA"/>
</dbReference>
<dbReference type="Gene3D" id="3.40.50.970">
    <property type="match status" value="1"/>
</dbReference>
<accession>T1DH38</accession>
<proteinExistence type="predicted"/>